<name>A0A7X2D246_9PROT</name>
<dbReference type="Pfam" id="PF01019">
    <property type="entry name" value="G_glu_transpept"/>
    <property type="match status" value="1"/>
</dbReference>
<dbReference type="SUPFAM" id="SSF56235">
    <property type="entry name" value="N-terminal nucleophile aminohydrolases (Ntn hydrolases)"/>
    <property type="match status" value="1"/>
</dbReference>
<accession>A0A7X2D246</accession>
<dbReference type="OrthoDB" id="9781342at2"/>
<dbReference type="GO" id="GO:0016740">
    <property type="term" value="F:transferase activity"/>
    <property type="evidence" value="ECO:0007669"/>
    <property type="project" value="UniProtKB-KW"/>
</dbReference>
<comment type="caution">
    <text evidence="1">The sequence shown here is derived from an EMBL/GenBank/DDBJ whole genome shotgun (WGS) entry which is preliminary data.</text>
</comment>
<dbReference type="EMBL" id="WIVE01000002">
    <property type="protein sequence ID" value="MQX35301.1"/>
    <property type="molecule type" value="Genomic_DNA"/>
</dbReference>
<sequence length="529" mass="55474">MLHARTGLSGMVSAPHHLAAQAGRDILKEGGTAVEAMVAAAATIAVVYPHMNAIGGDGFWLIAEPGRDPIAIRACGPAAAGATPERYRGLGYETIPARGPMAALTVAGAVGGWAAALEATRDWTARPLPVARLMADAVHQARAGVAVTRSQAALTASKWAELATVPGFAETFAPGGQPPAEGTVLRLPALADTLERLGVAGLDDFYRGDVARAMAAGLERVGAPVDLADLDAYRAARVAPLSVDLSHGRVFNHPPPTQGVSTLMILGLFDRLGVREADGFAHVHRLVEATKRAFLLRDAHVGDPNRMSVSAADWLTPTALNAEARRIHPSRALPWPYTGQEGDTVWMGAADREGRVVSYIQSVYWEFGSGVVVPDTGVIWQNRGAGFSLDAGPNQLGPGRLPFHTLNPSLARLKDGRVLAFGTMGGEGQPQTQAAVFTRHVVFGQDLQAAVTAPRWLLGRTWGAETTTLKLENRFAPGLYDQLRAALHVVEVVGPFEDMMGHAGAVCVLPTGGMLGAADPRGDGACAAC</sequence>
<dbReference type="PANTHER" id="PTHR43881:SF5">
    <property type="entry name" value="GAMMA-GLUTAMYLTRANSPEPTIDASE"/>
    <property type="match status" value="1"/>
</dbReference>
<dbReference type="InterPro" id="IPR029055">
    <property type="entry name" value="Ntn_hydrolases_N"/>
</dbReference>
<evidence type="ECO:0000313" key="2">
    <source>
        <dbReference type="Proteomes" id="UP000434582"/>
    </source>
</evidence>
<dbReference type="PRINTS" id="PR01210">
    <property type="entry name" value="GGTRANSPTASE"/>
</dbReference>
<dbReference type="InterPro" id="IPR052896">
    <property type="entry name" value="GGT-like_enzyme"/>
</dbReference>
<dbReference type="InterPro" id="IPR043137">
    <property type="entry name" value="GGT_ssub_C"/>
</dbReference>
<protein>
    <submittedName>
        <fullName evidence="1">Gamma-glutamyltransferase</fullName>
    </submittedName>
</protein>
<dbReference type="Gene3D" id="3.60.20.40">
    <property type="match status" value="1"/>
</dbReference>
<keyword evidence="1" id="KW-0808">Transferase</keyword>
<dbReference type="Gene3D" id="1.10.246.130">
    <property type="match status" value="1"/>
</dbReference>
<proteinExistence type="predicted"/>
<keyword evidence="2" id="KW-1185">Reference proteome</keyword>
<dbReference type="AlphaFoldDB" id="A0A7X2D246"/>
<dbReference type="InterPro" id="IPR043138">
    <property type="entry name" value="GGT_lsub"/>
</dbReference>
<evidence type="ECO:0000313" key="1">
    <source>
        <dbReference type="EMBL" id="MQX35301.1"/>
    </source>
</evidence>
<dbReference type="Proteomes" id="UP000434582">
    <property type="component" value="Unassembled WGS sequence"/>
</dbReference>
<gene>
    <name evidence="1" type="ORF">GHC57_02090</name>
</gene>
<dbReference type="PANTHER" id="PTHR43881">
    <property type="entry name" value="GAMMA-GLUTAMYLTRANSPEPTIDASE (AFU_ORTHOLOGUE AFUA_4G13580)"/>
    <property type="match status" value="1"/>
</dbReference>
<dbReference type="RefSeq" id="WP_153340624.1">
    <property type="nucleotide sequence ID" value="NZ_WIVE01000002.1"/>
</dbReference>
<organism evidence="1 2">
    <name type="scientific">Roseospira navarrensis</name>
    <dbReference type="NCBI Taxonomy" id="140058"/>
    <lineage>
        <taxon>Bacteria</taxon>
        <taxon>Pseudomonadati</taxon>
        <taxon>Pseudomonadota</taxon>
        <taxon>Alphaproteobacteria</taxon>
        <taxon>Rhodospirillales</taxon>
        <taxon>Rhodospirillaceae</taxon>
        <taxon>Roseospira</taxon>
    </lineage>
</organism>
<reference evidence="1 2" key="1">
    <citation type="submission" date="2019-10" db="EMBL/GenBank/DDBJ databases">
        <title>Draft whole-genome sequence of the purple nonsulfur photosynthetic bacterium Roseospira navarrensis DSM 15114.</title>
        <authorList>
            <person name="Kyndt J.A."/>
            <person name="Meyer T.E."/>
        </authorList>
    </citation>
    <scope>NUCLEOTIDE SEQUENCE [LARGE SCALE GENOMIC DNA]</scope>
    <source>
        <strain evidence="1 2">DSM 15114</strain>
    </source>
</reference>